<dbReference type="EMBL" id="JARPUR010000002">
    <property type="protein sequence ID" value="KAK4882060.1"/>
    <property type="molecule type" value="Genomic_DNA"/>
</dbReference>
<accession>A0AAN7SS20</accession>
<gene>
    <name evidence="2" type="ORF">RN001_005379</name>
</gene>
<feature type="compositionally biased region" description="Low complexity" evidence="1">
    <location>
        <begin position="159"/>
        <end position="169"/>
    </location>
</feature>
<feature type="compositionally biased region" description="Basic and acidic residues" evidence="1">
    <location>
        <begin position="17"/>
        <end position="26"/>
    </location>
</feature>
<proteinExistence type="predicted"/>
<organism evidence="2 3">
    <name type="scientific">Aquatica leii</name>
    <dbReference type="NCBI Taxonomy" id="1421715"/>
    <lineage>
        <taxon>Eukaryota</taxon>
        <taxon>Metazoa</taxon>
        <taxon>Ecdysozoa</taxon>
        <taxon>Arthropoda</taxon>
        <taxon>Hexapoda</taxon>
        <taxon>Insecta</taxon>
        <taxon>Pterygota</taxon>
        <taxon>Neoptera</taxon>
        <taxon>Endopterygota</taxon>
        <taxon>Coleoptera</taxon>
        <taxon>Polyphaga</taxon>
        <taxon>Elateriformia</taxon>
        <taxon>Elateroidea</taxon>
        <taxon>Lampyridae</taxon>
        <taxon>Luciolinae</taxon>
        <taxon>Aquatica</taxon>
    </lineage>
</organism>
<dbReference type="Proteomes" id="UP001353858">
    <property type="component" value="Unassembled WGS sequence"/>
</dbReference>
<feature type="region of interest" description="Disordered" evidence="1">
    <location>
        <begin position="97"/>
        <end position="171"/>
    </location>
</feature>
<feature type="region of interest" description="Disordered" evidence="1">
    <location>
        <begin position="1"/>
        <end position="42"/>
    </location>
</feature>
<evidence type="ECO:0000313" key="3">
    <source>
        <dbReference type="Proteomes" id="UP001353858"/>
    </source>
</evidence>
<reference evidence="3" key="1">
    <citation type="submission" date="2023-01" db="EMBL/GenBank/DDBJ databases">
        <title>Key to firefly adult light organ development and bioluminescence: homeobox transcription factors regulate luciferase expression and transportation to peroxisome.</title>
        <authorList>
            <person name="Fu X."/>
        </authorList>
    </citation>
    <scope>NUCLEOTIDE SEQUENCE [LARGE SCALE GENOMIC DNA]</scope>
</reference>
<keyword evidence="3" id="KW-1185">Reference proteome</keyword>
<name>A0AAN7SS20_9COLE</name>
<comment type="caution">
    <text evidence="2">The sequence shown here is derived from an EMBL/GenBank/DDBJ whole genome shotgun (WGS) entry which is preliminary data.</text>
</comment>
<evidence type="ECO:0000256" key="1">
    <source>
        <dbReference type="SAM" id="MobiDB-lite"/>
    </source>
</evidence>
<sequence>MKSGAPPENANSGVKTQIDKPGDGKPKPRAAPRGNQQGQRSDLLQHIWTYFAGINTGTVEDLPQESFDVNEKKNVDIQPSTSKEIVTIIHQISQVPSAAAKRATSRRQKPGKSEILTSPPYKNALIENKATKVKPPVVKMQQLKGKKANDPTKIKSTKKSSTTPKTTISQPSVTEKTICLICQEDNDED</sequence>
<dbReference type="AlphaFoldDB" id="A0AAN7SS20"/>
<protein>
    <submittedName>
        <fullName evidence="2">Uncharacterized protein</fullName>
    </submittedName>
</protein>
<evidence type="ECO:0000313" key="2">
    <source>
        <dbReference type="EMBL" id="KAK4882060.1"/>
    </source>
</evidence>